<accession>A0ACC7M7U4</accession>
<comment type="caution">
    <text evidence="1">The sequence shown here is derived from an EMBL/GenBank/DDBJ whole genome shotgun (WGS) entry which is preliminary data.</text>
</comment>
<evidence type="ECO:0000313" key="2">
    <source>
        <dbReference type="Proteomes" id="UP001168096"/>
    </source>
</evidence>
<organism evidence="1 2">
    <name type="scientific">Massilia orientalis</name>
    <dbReference type="NCBI Taxonomy" id="3050128"/>
    <lineage>
        <taxon>Bacteria</taxon>
        <taxon>Pseudomonadati</taxon>
        <taxon>Pseudomonadota</taxon>
        <taxon>Betaproteobacteria</taxon>
        <taxon>Burkholderiales</taxon>
        <taxon>Oxalobacteraceae</taxon>
        <taxon>Telluria group</taxon>
        <taxon>Massilia</taxon>
    </lineage>
</organism>
<dbReference type="EC" id="2.7.1.33" evidence="1"/>
<sequence length="250" mass="25135">MLLLVDAGNTRIKWAIAAPDAAPGDWTAHGAVPHAELERLQAAWAGQGLARAIVSNVAGHAMEAQLTALLAPLLPAPPTWFTSRAELKGLRNRYRNPTQLGSDRFAAALGARCVAPGKNLVVATCGTATTVDAVSAAGDFLGGMILPGLGLMLGALARGTAQLPQVVPGATPATFADHTSDAILSGCLAAQAGAIERACAALPADLCIVSGGAAASVAPLLSVPHWMLDNIVLVGLHAAAPFLASDSAPA</sequence>
<keyword evidence="2" id="KW-1185">Reference proteome</keyword>
<keyword evidence="1" id="KW-0808">Transferase</keyword>
<name>A0ACC7M7U4_9BURK</name>
<gene>
    <name evidence="1" type="ORF">QPK29_010280</name>
</gene>
<keyword evidence="1" id="KW-0418">Kinase</keyword>
<protein>
    <submittedName>
        <fullName evidence="1">Type III pantothenate kinase</fullName>
        <ecNumber evidence="1">2.7.1.33</ecNumber>
    </submittedName>
</protein>
<dbReference type="EMBL" id="JASNRB020000005">
    <property type="protein sequence ID" value="MFJ1468097.1"/>
    <property type="molecule type" value="Genomic_DNA"/>
</dbReference>
<dbReference type="Proteomes" id="UP001168096">
    <property type="component" value="Unassembled WGS sequence"/>
</dbReference>
<reference evidence="1" key="1">
    <citation type="submission" date="2024-11" db="EMBL/GenBank/DDBJ databases">
        <title>Description of Massilia orientalis sp. nov., isolated from rhizosphere soil of Ageratina adenophora.</title>
        <authorList>
            <person name="Wang Y."/>
        </authorList>
    </citation>
    <scope>NUCLEOTIDE SEQUENCE</scope>
    <source>
        <strain evidence="1">YIM B02787</strain>
    </source>
</reference>
<evidence type="ECO:0000313" key="1">
    <source>
        <dbReference type="EMBL" id="MFJ1468097.1"/>
    </source>
</evidence>
<proteinExistence type="predicted"/>